<dbReference type="InterPro" id="IPR029709">
    <property type="entry name" value="LDAF1"/>
</dbReference>
<dbReference type="PANTHER" id="PTHR14275:SF0">
    <property type="entry name" value="LIPID DROPLET ASSEMBLY FACTOR 1"/>
    <property type="match status" value="1"/>
</dbReference>
<dbReference type="Proteomes" id="UP001239994">
    <property type="component" value="Unassembled WGS sequence"/>
</dbReference>
<protein>
    <submittedName>
        <fullName evidence="10">Uncharacterized protein</fullName>
    </submittedName>
</protein>
<evidence type="ECO:0000313" key="10">
    <source>
        <dbReference type="EMBL" id="KAK1798187.1"/>
    </source>
</evidence>
<organism evidence="10 11">
    <name type="scientific">Electrophorus voltai</name>
    <dbReference type="NCBI Taxonomy" id="2609070"/>
    <lineage>
        <taxon>Eukaryota</taxon>
        <taxon>Metazoa</taxon>
        <taxon>Chordata</taxon>
        <taxon>Craniata</taxon>
        <taxon>Vertebrata</taxon>
        <taxon>Euteleostomi</taxon>
        <taxon>Actinopterygii</taxon>
        <taxon>Neopterygii</taxon>
        <taxon>Teleostei</taxon>
        <taxon>Ostariophysi</taxon>
        <taxon>Gymnotiformes</taxon>
        <taxon>Gymnotoidei</taxon>
        <taxon>Gymnotidae</taxon>
        <taxon>Electrophorus</taxon>
    </lineage>
</organism>
<evidence type="ECO:0000256" key="3">
    <source>
        <dbReference type="ARBA" id="ARBA00007618"/>
    </source>
</evidence>
<comment type="caution">
    <text evidence="10">The sequence shown here is derived from an EMBL/GenBank/DDBJ whole genome shotgun (WGS) entry which is preliminary data.</text>
</comment>
<dbReference type="GO" id="GO:0005789">
    <property type="term" value="C:endoplasmic reticulum membrane"/>
    <property type="evidence" value="ECO:0007669"/>
    <property type="project" value="UniProtKB-SubCell"/>
</dbReference>
<name>A0AAD8ZFN2_9TELE</name>
<evidence type="ECO:0000256" key="6">
    <source>
        <dbReference type="ARBA" id="ARBA00022824"/>
    </source>
</evidence>
<dbReference type="AlphaFoldDB" id="A0AAD8ZFN2"/>
<evidence type="ECO:0000256" key="7">
    <source>
        <dbReference type="ARBA" id="ARBA00022989"/>
    </source>
</evidence>
<evidence type="ECO:0000256" key="9">
    <source>
        <dbReference type="SAM" id="Phobius"/>
    </source>
</evidence>
<proteinExistence type="inferred from homology"/>
<comment type="subcellular location">
    <subcellularLocation>
        <location evidence="1">Endoplasmic reticulum membrane</location>
        <topology evidence="1">Multi-pass membrane protein</topology>
    </subcellularLocation>
    <subcellularLocation>
        <location evidence="2">Lipid droplet</location>
    </subcellularLocation>
</comment>
<dbReference type="EMBL" id="JAROKS010000012">
    <property type="protein sequence ID" value="KAK1798187.1"/>
    <property type="molecule type" value="Genomic_DNA"/>
</dbReference>
<dbReference type="PANTHER" id="PTHR14275">
    <property type="entry name" value="PROMETHIN"/>
    <property type="match status" value="1"/>
</dbReference>
<comment type="similarity">
    <text evidence="3">Belongs to the LDAF1 family.</text>
</comment>
<accession>A0AAD8ZFN2</accession>
<evidence type="ECO:0000256" key="8">
    <source>
        <dbReference type="ARBA" id="ARBA00023136"/>
    </source>
</evidence>
<keyword evidence="5 9" id="KW-0812">Transmembrane</keyword>
<sequence length="96" mass="10903">MMDDMNCEPMIAELLNTKFGKYLSDHPFFALVLLVFGVIASVPIGLFLVFAVVTFVAVTVFFVFVESDMSQNQQCSAFGLLPWRYRPMSTLHESER</sequence>
<keyword evidence="4" id="KW-0551">Lipid droplet</keyword>
<keyword evidence="8 9" id="KW-0472">Membrane</keyword>
<keyword evidence="6" id="KW-0256">Endoplasmic reticulum</keyword>
<evidence type="ECO:0000256" key="2">
    <source>
        <dbReference type="ARBA" id="ARBA00004502"/>
    </source>
</evidence>
<gene>
    <name evidence="10" type="ORF">P4O66_000681</name>
</gene>
<evidence type="ECO:0000256" key="4">
    <source>
        <dbReference type="ARBA" id="ARBA00022677"/>
    </source>
</evidence>
<dbReference type="Pfam" id="PF16015">
    <property type="entry name" value="Promethin"/>
    <property type="match status" value="1"/>
</dbReference>
<evidence type="ECO:0000256" key="1">
    <source>
        <dbReference type="ARBA" id="ARBA00004477"/>
    </source>
</evidence>
<keyword evidence="11" id="KW-1185">Reference proteome</keyword>
<reference evidence="10" key="1">
    <citation type="submission" date="2023-03" db="EMBL/GenBank/DDBJ databases">
        <title>Electrophorus voltai genome.</title>
        <authorList>
            <person name="Bian C."/>
        </authorList>
    </citation>
    <scope>NUCLEOTIDE SEQUENCE</scope>
    <source>
        <strain evidence="10">CB-2022</strain>
        <tissue evidence="10">Muscle</tissue>
    </source>
</reference>
<keyword evidence="7 9" id="KW-1133">Transmembrane helix</keyword>
<feature type="transmembrane region" description="Helical" evidence="9">
    <location>
        <begin position="31"/>
        <end position="64"/>
    </location>
</feature>
<evidence type="ECO:0000256" key="5">
    <source>
        <dbReference type="ARBA" id="ARBA00022692"/>
    </source>
</evidence>
<evidence type="ECO:0000313" key="11">
    <source>
        <dbReference type="Proteomes" id="UP001239994"/>
    </source>
</evidence>
<dbReference type="GO" id="GO:0005811">
    <property type="term" value="C:lipid droplet"/>
    <property type="evidence" value="ECO:0007669"/>
    <property type="project" value="UniProtKB-SubCell"/>
</dbReference>